<proteinExistence type="predicted"/>
<gene>
    <name evidence="1" type="ORF">OJ1764_D01.7</name>
</gene>
<accession>Q60ES5</accession>
<dbReference type="AlphaFoldDB" id="Q60ES5"/>
<organism evidence="1 2">
    <name type="scientific">Oryza sativa subsp. japonica</name>
    <name type="common">Rice</name>
    <dbReference type="NCBI Taxonomy" id="39947"/>
    <lineage>
        <taxon>Eukaryota</taxon>
        <taxon>Viridiplantae</taxon>
        <taxon>Streptophyta</taxon>
        <taxon>Embryophyta</taxon>
        <taxon>Tracheophyta</taxon>
        <taxon>Spermatophyta</taxon>
        <taxon>Magnoliopsida</taxon>
        <taxon>Liliopsida</taxon>
        <taxon>Poales</taxon>
        <taxon>Poaceae</taxon>
        <taxon>BOP clade</taxon>
        <taxon>Oryzoideae</taxon>
        <taxon>Oryzeae</taxon>
        <taxon>Oryzinae</taxon>
        <taxon>Oryza</taxon>
        <taxon>Oryza sativa</taxon>
    </lineage>
</organism>
<name>Q60ES5_ORYSJ</name>
<evidence type="ECO:0000313" key="1">
    <source>
        <dbReference type="EMBL" id="AAV31258.1"/>
    </source>
</evidence>
<dbReference type="Proteomes" id="UP000000763">
    <property type="component" value="Chromosome 5"/>
</dbReference>
<sequence>MQLHVQIHIHAAGIQEGYKSQGQQLMMRCVALDSRGDISLADTCVTYSYEIYIDRCHACMDGWMDGWVWAADRMTTGSRSSDACTYGADGGDIMQRYRPCSVATSRRTSIVRAQQIQARTATYRPDPDASYPSDGLETQAIIIRNFFLIFLGCVRHPFFPTHFSLFRTHAFQTAKRLFVVLSSYSRLLYYGT</sequence>
<reference evidence="2" key="1">
    <citation type="journal article" date="2005" name="Nature">
        <title>The map-based sequence of the rice genome.</title>
        <authorList>
            <consortium name="International rice genome sequencing project (IRGSP)"/>
            <person name="Matsumoto T."/>
            <person name="Wu J."/>
            <person name="Kanamori H."/>
            <person name="Katayose Y."/>
            <person name="Fujisawa M."/>
            <person name="Namiki N."/>
            <person name="Mizuno H."/>
            <person name="Yamamoto K."/>
            <person name="Antonio B.A."/>
            <person name="Baba T."/>
            <person name="Sakata K."/>
            <person name="Nagamura Y."/>
            <person name="Aoki H."/>
            <person name="Arikawa K."/>
            <person name="Arita K."/>
            <person name="Bito T."/>
            <person name="Chiden Y."/>
            <person name="Fujitsuka N."/>
            <person name="Fukunaka R."/>
            <person name="Hamada M."/>
            <person name="Harada C."/>
            <person name="Hayashi A."/>
            <person name="Hijishita S."/>
            <person name="Honda M."/>
            <person name="Hosokawa S."/>
            <person name="Ichikawa Y."/>
            <person name="Idonuma A."/>
            <person name="Iijima M."/>
            <person name="Ikeda M."/>
            <person name="Ikeno M."/>
            <person name="Ito K."/>
            <person name="Ito S."/>
            <person name="Ito T."/>
            <person name="Ito Y."/>
            <person name="Ito Y."/>
            <person name="Iwabuchi A."/>
            <person name="Kamiya K."/>
            <person name="Karasawa W."/>
            <person name="Kurita K."/>
            <person name="Katagiri S."/>
            <person name="Kikuta A."/>
            <person name="Kobayashi H."/>
            <person name="Kobayashi N."/>
            <person name="Machita K."/>
            <person name="Maehara T."/>
            <person name="Masukawa M."/>
            <person name="Mizubayashi T."/>
            <person name="Mukai Y."/>
            <person name="Nagasaki H."/>
            <person name="Nagata Y."/>
            <person name="Naito S."/>
            <person name="Nakashima M."/>
            <person name="Nakama Y."/>
            <person name="Nakamichi Y."/>
            <person name="Nakamura M."/>
            <person name="Meguro A."/>
            <person name="Negishi M."/>
            <person name="Ohta I."/>
            <person name="Ohta T."/>
            <person name="Okamoto M."/>
            <person name="Ono N."/>
            <person name="Saji S."/>
            <person name="Sakaguchi M."/>
            <person name="Sakai K."/>
            <person name="Shibata M."/>
            <person name="Shimokawa T."/>
            <person name="Song J."/>
            <person name="Takazaki Y."/>
            <person name="Terasawa K."/>
            <person name="Tsugane M."/>
            <person name="Tsuji K."/>
            <person name="Ueda S."/>
            <person name="Waki K."/>
            <person name="Yamagata H."/>
            <person name="Yamamoto M."/>
            <person name="Yamamoto S."/>
            <person name="Yamane H."/>
            <person name="Yoshiki S."/>
            <person name="Yoshihara R."/>
            <person name="Yukawa K."/>
            <person name="Zhong H."/>
            <person name="Yano M."/>
            <person name="Yuan Q."/>
            <person name="Ouyang S."/>
            <person name="Liu J."/>
            <person name="Jones K.M."/>
            <person name="Gansberger K."/>
            <person name="Moffat K."/>
            <person name="Hill J."/>
            <person name="Bera J."/>
            <person name="Fadrosh D."/>
            <person name="Jin S."/>
            <person name="Johri S."/>
            <person name="Kim M."/>
            <person name="Overton L."/>
            <person name="Reardon M."/>
            <person name="Tsitrin T."/>
            <person name="Vuong H."/>
            <person name="Weaver B."/>
            <person name="Ciecko A."/>
            <person name="Tallon L."/>
            <person name="Jackson J."/>
            <person name="Pai G."/>
            <person name="Aken S.V."/>
            <person name="Utterback T."/>
            <person name="Reidmuller S."/>
            <person name="Feldblyum T."/>
            <person name="Hsiao J."/>
            <person name="Zismann V."/>
            <person name="Iobst S."/>
            <person name="de Vazeille A.R."/>
            <person name="Buell C.R."/>
            <person name="Ying K."/>
            <person name="Li Y."/>
            <person name="Lu T."/>
            <person name="Huang Y."/>
            <person name="Zhao Q."/>
            <person name="Feng Q."/>
            <person name="Zhang L."/>
            <person name="Zhu J."/>
            <person name="Weng Q."/>
            <person name="Mu J."/>
            <person name="Lu Y."/>
            <person name="Fan D."/>
            <person name="Liu Y."/>
            <person name="Guan J."/>
            <person name="Zhang Y."/>
            <person name="Yu S."/>
            <person name="Liu X."/>
            <person name="Zhang Y."/>
            <person name="Hong G."/>
            <person name="Han B."/>
            <person name="Choisne N."/>
            <person name="Demange N."/>
            <person name="Orjeda G."/>
            <person name="Samain S."/>
            <person name="Cattolico L."/>
            <person name="Pelletier E."/>
            <person name="Couloux A."/>
            <person name="Segurens B."/>
            <person name="Wincker P."/>
            <person name="D'Hont A."/>
            <person name="Scarpelli C."/>
            <person name="Weissenbach J."/>
            <person name="Salanoubat M."/>
            <person name="Quetier F."/>
            <person name="Yu Y."/>
            <person name="Kim H.R."/>
            <person name="Rambo T."/>
            <person name="Currie J."/>
            <person name="Collura K."/>
            <person name="Luo M."/>
            <person name="Yang T."/>
            <person name="Ammiraju J.S.S."/>
            <person name="Engler F."/>
            <person name="Soderlund C."/>
            <person name="Wing R.A."/>
            <person name="Palmer L.E."/>
            <person name="de la Bastide M."/>
            <person name="Spiegel L."/>
            <person name="Nascimento L."/>
            <person name="Zutavern T."/>
            <person name="O'Shaughnessy A."/>
            <person name="Dike S."/>
            <person name="Dedhia N."/>
            <person name="Preston R."/>
            <person name="Balija V."/>
            <person name="McCombie W.R."/>
            <person name="Chow T."/>
            <person name="Chen H."/>
            <person name="Chung M."/>
            <person name="Chen C."/>
            <person name="Shaw J."/>
            <person name="Wu H."/>
            <person name="Hsiao K."/>
            <person name="Chao Y."/>
            <person name="Chu M."/>
            <person name="Cheng C."/>
            <person name="Hour A."/>
            <person name="Lee P."/>
            <person name="Lin S."/>
            <person name="Lin Y."/>
            <person name="Liou J."/>
            <person name="Liu S."/>
            <person name="Hsing Y."/>
            <person name="Raghuvanshi S."/>
            <person name="Mohanty A."/>
            <person name="Bharti A.K."/>
            <person name="Gaur A."/>
            <person name="Gupta V."/>
            <person name="Kumar D."/>
            <person name="Ravi V."/>
            <person name="Vij S."/>
            <person name="Kapur A."/>
            <person name="Khurana P."/>
            <person name="Khurana P."/>
            <person name="Khurana J.P."/>
            <person name="Tyagi A.K."/>
            <person name="Gaikwad K."/>
            <person name="Singh A."/>
            <person name="Dalal V."/>
            <person name="Srivastava S."/>
            <person name="Dixit A."/>
            <person name="Pal A.K."/>
            <person name="Ghazi I.A."/>
            <person name="Yadav M."/>
            <person name="Pandit A."/>
            <person name="Bhargava A."/>
            <person name="Sureshbabu K."/>
            <person name="Batra K."/>
            <person name="Sharma T.R."/>
            <person name="Mohapatra T."/>
            <person name="Singh N.K."/>
            <person name="Messing J."/>
            <person name="Nelson A.B."/>
            <person name="Fuks G."/>
            <person name="Kavchok S."/>
            <person name="Keizer G."/>
            <person name="Linton E."/>
            <person name="Llaca V."/>
            <person name="Song R."/>
            <person name="Tanyolac B."/>
            <person name="Young S."/>
            <person name="Ho-Il K."/>
            <person name="Hahn J.H."/>
            <person name="Sangsakoo G."/>
            <person name="Vanavichit A."/>
            <person name="de Mattos Luiz.A.T."/>
            <person name="Zimmer P.D."/>
            <person name="Malone G."/>
            <person name="Dellagostin O."/>
            <person name="de Oliveira A.C."/>
            <person name="Bevan M."/>
            <person name="Bancroft I."/>
            <person name="Minx P."/>
            <person name="Cordum H."/>
            <person name="Wilson R."/>
            <person name="Cheng Z."/>
            <person name="Jin W."/>
            <person name="Jiang J."/>
            <person name="Leong S.A."/>
            <person name="Iwama H."/>
            <person name="Gojobori T."/>
            <person name="Itoh T."/>
            <person name="Niimura Y."/>
            <person name="Fujii Y."/>
            <person name="Habara T."/>
            <person name="Sakai H."/>
            <person name="Sato Y."/>
            <person name="Wilson G."/>
            <person name="Kumar K."/>
            <person name="McCouch S."/>
            <person name="Juretic N."/>
            <person name="Hoen D."/>
            <person name="Wright S."/>
            <person name="Bruskiewich R."/>
            <person name="Bureau T."/>
            <person name="Miyao A."/>
            <person name="Hirochika H."/>
            <person name="Nishikawa T."/>
            <person name="Kadowaki K."/>
            <person name="Sugiura M."/>
            <person name="Burr B."/>
            <person name="Sasaki T."/>
        </authorList>
    </citation>
    <scope>NUCLEOTIDE SEQUENCE [LARGE SCALE GENOMIC DNA]</scope>
    <source>
        <strain evidence="2">cv. Nipponbare</strain>
    </source>
</reference>
<dbReference type="EMBL" id="AC107085">
    <property type="protein sequence ID" value="AAV31258.1"/>
    <property type="molecule type" value="Genomic_DNA"/>
</dbReference>
<protein>
    <submittedName>
        <fullName evidence="1">Uncharacterized protein</fullName>
    </submittedName>
</protein>
<reference evidence="2" key="2">
    <citation type="journal article" date="2008" name="Nucleic Acids Res.">
        <title>The rice annotation project database (RAP-DB): 2008 update.</title>
        <authorList>
            <consortium name="The rice annotation project (RAP)"/>
        </authorList>
    </citation>
    <scope>GENOME REANNOTATION</scope>
    <source>
        <strain evidence="2">cv. Nipponbare</strain>
    </source>
</reference>
<evidence type="ECO:0000313" key="2">
    <source>
        <dbReference type="Proteomes" id="UP000000763"/>
    </source>
</evidence>